<sequence length="1425" mass="154712">MSVRQEIISELEANRGIYVTFLQQLIRAPSPNPSGDTTEAARVIKEYLLENGIKPEIVAPLPHAPNVVTDFQGGKGAGQRVILNGHIDTYPVEKPDVWEKGPYSGHSDGSMIHGRGGVDMKAGTAASVIAYAILHRRAKSLNGSVGLMAVSDEETGGKWGTRYLLENCGNRWLGDVVLNGEPGGLQSIRFGEKGTLRIAFKVEAQGLNGAYTFLSRGANIVASKLINKLLELEDIESPLPEEIRKHFNSRACKIADEIMGEGASEVLLKPTVNIGTIHGGVKVNTVAERCVFEADIRLPIGLDAATILHLIDQYLEDFPQASYKVQEAASNPANFCTADHPFAETIAKCAEEFTNIKPVMLAGLGGTDCKFFRYRGIPTFVYGPSPKGMGGSHEAVSIDEFIAVVKTHTLAAWDYLCKRYAFPLFDGVGVVDFVCKVGDRTVYGLVKEKAEARKTYEEAKERGEKAALLEQLPDAADVFTTSVSNIPKNSIVEVSVTYIQELKHDAEVDGVRLTVPTSISPRYGSYPGKLIKRSSVDDTEGISLTIDVSMAEGIPIKKVLSPSHPIEVSLGSLSTSTADEDPSLSKASATLALSTAQLEKDFVLQVVAKDGGVPQAILETHPTLPNQRALMTTLVPKFNLKSQKPEIIFIVDRSGSMEGNITTLVSALKVFLKSIPIGHISGFRANFGGTETLHAVKACFETRLKEMPTELMLLTDGDIWSQQQVFDYINDQTKAGDVRVFPIGIGGGVSSALIEGIARAGKGFAQMVANNEKLDSKVVRMLKGALTPHIKDYRLEVKYEDDSMDSVTDSLRIRLQLHDQQSDQTTMSPDKMEAEPISLYDTKAEEEHPKSDEGTDIFAGLPKLDRPRILQAPHEMPPLFPFNRSCVYLLLSPAAANAKPKSVILKGTSPQGPLELEIPVEVRTAPDQMIHQLAARKATQELEEGRGWVTEAITDGEKPGETTPISKRYPAKTALLQRREAVRLGVEFQVGGKYCSFVAVEANEAEIAQKRQQAINGSVKKASGENFNDWEEFIPTGGDAHYLGSSVALASKKLIDYFGEPPVPADSNAAPGTQNTFHTNSKRTLPPGTTSAQRFEDPQGGGARTNPLAQLHGHFAATGAKVAPTRNTSNFDPEFLAEPPTDSYTDGPLLSQAMQQQFQGWSYNRPALPGSVGSESLAKSNLAPPAPTKGKKKQSNVSTEFADFLEEETFHDEEELDLDFGGSVAMSGQAQEEREDSDEDMGYGLFDSPGNDVPSAPASGAQFLKSTTSFDYEEDDSSGVTRFLKATDTSSESEDDVLDDDSEDDDEAIVSAGKGTLLESIIAQQLFDGSWKSIQPSFQKKMGINSDDYRKQVDGLVLCDYSLDRGKAEAALSTALIVLYLEQKLSDEEETWELIVEKAKTWFGDNVDEGMMEAAFATATELLKA</sequence>
<accession>A0A9W8XRZ0</accession>
<dbReference type="GO" id="GO:0016787">
    <property type="term" value="F:hydrolase activity"/>
    <property type="evidence" value="ECO:0007669"/>
    <property type="project" value="UniProtKB-KW"/>
</dbReference>
<feature type="region of interest" description="Disordered" evidence="3">
    <location>
        <begin position="1219"/>
        <end position="1260"/>
    </location>
</feature>
<evidence type="ECO:0000259" key="4">
    <source>
        <dbReference type="PROSITE" id="PS51468"/>
    </source>
</evidence>
<feature type="region of interest" description="Disordered" evidence="3">
    <location>
        <begin position="1118"/>
        <end position="1148"/>
    </location>
</feature>
<organism evidence="5 6">
    <name type="scientific">Didymosphaeria variabile</name>
    <dbReference type="NCBI Taxonomy" id="1932322"/>
    <lineage>
        <taxon>Eukaryota</taxon>
        <taxon>Fungi</taxon>
        <taxon>Dikarya</taxon>
        <taxon>Ascomycota</taxon>
        <taxon>Pezizomycotina</taxon>
        <taxon>Dothideomycetes</taxon>
        <taxon>Pleosporomycetidae</taxon>
        <taxon>Pleosporales</taxon>
        <taxon>Massarineae</taxon>
        <taxon>Didymosphaeriaceae</taxon>
        <taxon>Didymosphaeria</taxon>
    </lineage>
</organism>
<feature type="region of interest" description="Disordered" evidence="3">
    <location>
        <begin position="1066"/>
        <end position="1106"/>
    </location>
</feature>
<dbReference type="SUPFAM" id="SSF53187">
    <property type="entry name" value="Zn-dependent exopeptidases"/>
    <property type="match status" value="1"/>
</dbReference>
<comment type="caution">
    <text evidence="5">The sequence shown here is derived from an EMBL/GenBank/DDBJ whole genome shotgun (WGS) entry which is preliminary data.</text>
</comment>
<dbReference type="GeneID" id="80905575"/>
<dbReference type="Pfam" id="PF08487">
    <property type="entry name" value="VIT"/>
    <property type="match status" value="1"/>
</dbReference>
<reference evidence="5" key="1">
    <citation type="submission" date="2022-10" db="EMBL/GenBank/DDBJ databases">
        <title>Tapping the CABI collections for fungal endophytes: first genome assemblies for Collariella, Neodidymelliopsis, Ascochyta clinopodiicola, Didymella pomorum, Didymosphaeria variabile, Neocosmospora piperis and Neocucurbitaria cava.</title>
        <authorList>
            <person name="Hill R."/>
        </authorList>
    </citation>
    <scope>NUCLEOTIDE SEQUENCE</scope>
    <source>
        <strain evidence="5">IMI 356815</strain>
    </source>
</reference>
<evidence type="ECO:0000256" key="3">
    <source>
        <dbReference type="SAM" id="MobiDB-lite"/>
    </source>
</evidence>
<dbReference type="Gene3D" id="3.30.70.360">
    <property type="match status" value="1"/>
</dbReference>
<dbReference type="InterPro" id="IPR036465">
    <property type="entry name" value="vWFA_dom_sf"/>
</dbReference>
<dbReference type="SUPFAM" id="SSF55031">
    <property type="entry name" value="Bacterial exopeptidase dimerisation domain"/>
    <property type="match status" value="1"/>
</dbReference>
<protein>
    <recommendedName>
        <fullName evidence="4">VIT domain-containing protein</fullName>
    </recommendedName>
</protein>
<dbReference type="PROSITE" id="PS00759">
    <property type="entry name" value="ARGE_DAPE_CPG2_2"/>
    <property type="match status" value="1"/>
</dbReference>
<name>A0A9W8XRZ0_9PLEO</name>
<dbReference type="InterPro" id="IPR011650">
    <property type="entry name" value="Peptidase_M20_dimer"/>
</dbReference>
<dbReference type="InterPro" id="IPR001261">
    <property type="entry name" value="ArgE/DapE_CS"/>
</dbReference>
<dbReference type="InterPro" id="IPR036264">
    <property type="entry name" value="Bact_exopeptidase_dim_dom"/>
</dbReference>
<comment type="similarity">
    <text evidence="1">Belongs to the peptidase M20A family.</text>
</comment>
<feature type="compositionally biased region" description="Acidic residues" evidence="3">
    <location>
        <begin position="1291"/>
        <end position="1304"/>
    </location>
</feature>
<dbReference type="Pfam" id="PF07687">
    <property type="entry name" value="M20_dimer"/>
    <property type="match status" value="1"/>
</dbReference>
<feature type="region of interest" description="Disordered" evidence="3">
    <location>
        <begin position="1284"/>
        <end position="1304"/>
    </location>
</feature>
<dbReference type="Gene3D" id="3.40.50.410">
    <property type="entry name" value="von Willebrand factor, type A domain"/>
    <property type="match status" value="1"/>
</dbReference>
<gene>
    <name evidence="5" type="ORF">N0V89_002045</name>
</gene>
<dbReference type="InterPro" id="IPR017892">
    <property type="entry name" value="Pkinase_C"/>
</dbReference>
<dbReference type="PANTHER" id="PTHR45737">
    <property type="entry name" value="VON WILLEBRAND FACTOR A DOMAIN-CONTAINING PROTEIN 5A"/>
    <property type="match status" value="1"/>
</dbReference>
<evidence type="ECO:0000256" key="1">
    <source>
        <dbReference type="ARBA" id="ARBA00006247"/>
    </source>
</evidence>
<dbReference type="Pfam" id="PF13768">
    <property type="entry name" value="VWA_3"/>
    <property type="match status" value="2"/>
</dbReference>
<evidence type="ECO:0000256" key="2">
    <source>
        <dbReference type="ARBA" id="ARBA00022801"/>
    </source>
</evidence>
<dbReference type="Proteomes" id="UP001140513">
    <property type="component" value="Unassembled WGS sequence"/>
</dbReference>
<evidence type="ECO:0000313" key="6">
    <source>
        <dbReference type="Proteomes" id="UP001140513"/>
    </source>
</evidence>
<dbReference type="RefSeq" id="XP_056074328.1">
    <property type="nucleotide sequence ID" value="XM_056210855.1"/>
</dbReference>
<dbReference type="EMBL" id="JAPEUX010000002">
    <property type="protein sequence ID" value="KAJ4357469.1"/>
    <property type="molecule type" value="Genomic_DNA"/>
</dbReference>
<dbReference type="Pfam" id="PF00433">
    <property type="entry name" value="Pkinase_C"/>
    <property type="match status" value="1"/>
</dbReference>
<dbReference type="PROSITE" id="PS51468">
    <property type="entry name" value="VIT"/>
    <property type="match status" value="1"/>
</dbReference>
<keyword evidence="2" id="KW-0378">Hydrolase</keyword>
<dbReference type="GO" id="GO:0004674">
    <property type="term" value="F:protein serine/threonine kinase activity"/>
    <property type="evidence" value="ECO:0007669"/>
    <property type="project" value="InterPro"/>
</dbReference>
<dbReference type="Pfam" id="PF01546">
    <property type="entry name" value="Peptidase_M20"/>
    <property type="match status" value="1"/>
</dbReference>
<dbReference type="PANTHER" id="PTHR45737:SF6">
    <property type="entry name" value="VON WILLEBRAND FACTOR A DOMAIN-CONTAINING PROTEIN 5A"/>
    <property type="match status" value="1"/>
</dbReference>
<keyword evidence="6" id="KW-1185">Reference proteome</keyword>
<dbReference type="InterPro" id="IPR013694">
    <property type="entry name" value="VIT"/>
</dbReference>
<dbReference type="InterPro" id="IPR002933">
    <property type="entry name" value="Peptidase_M20"/>
</dbReference>
<feature type="region of interest" description="Disordered" evidence="3">
    <location>
        <begin position="1172"/>
        <end position="1198"/>
    </location>
</feature>
<dbReference type="InterPro" id="IPR002035">
    <property type="entry name" value="VWF_A"/>
</dbReference>
<proteinExistence type="inferred from homology"/>
<dbReference type="SUPFAM" id="SSF53300">
    <property type="entry name" value="vWA-like"/>
    <property type="match status" value="1"/>
</dbReference>
<dbReference type="OrthoDB" id="1729737at2759"/>
<feature type="compositionally biased region" description="Polar residues" evidence="3">
    <location>
        <begin position="1070"/>
        <end position="1093"/>
    </location>
</feature>
<dbReference type="GO" id="GO:0005524">
    <property type="term" value="F:ATP binding"/>
    <property type="evidence" value="ECO:0007669"/>
    <property type="project" value="InterPro"/>
</dbReference>
<feature type="domain" description="VIT" evidence="4">
    <location>
        <begin position="365"/>
        <end position="500"/>
    </location>
</feature>
<evidence type="ECO:0000313" key="5">
    <source>
        <dbReference type="EMBL" id="KAJ4357469.1"/>
    </source>
</evidence>
<dbReference type="SMART" id="SM00609">
    <property type="entry name" value="VIT"/>
    <property type="match status" value="1"/>
</dbReference>
<dbReference type="Gene3D" id="3.40.630.10">
    <property type="entry name" value="Zn peptidases"/>
    <property type="match status" value="2"/>
</dbReference>